<comment type="caution">
    <text evidence="1">The sequence shown here is derived from an EMBL/GenBank/DDBJ whole genome shotgun (WGS) entry which is preliminary data.</text>
</comment>
<dbReference type="PATRIC" id="fig|1336752.4.peg.818"/>
<dbReference type="Proteomes" id="UP000014854">
    <property type="component" value="Unassembled WGS sequence"/>
</dbReference>
<evidence type="ECO:0000313" key="1">
    <source>
        <dbReference type="EMBL" id="EPP24652.1"/>
    </source>
</evidence>
<gene>
    <name evidence="1" type="ORF">L910_2098</name>
</gene>
<protein>
    <submittedName>
        <fullName evidence="1">Uncharacterized protein</fullName>
    </submittedName>
</protein>
<evidence type="ECO:0000313" key="2">
    <source>
        <dbReference type="Proteomes" id="UP000014854"/>
    </source>
</evidence>
<dbReference type="AlphaFoldDB" id="S7I9M8"/>
<sequence>MAIDKAVPTMGIGFLHHNMSKGTINAWRFQSLFCFGK</sequence>
<dbReference type="EMBL" id="ASXS01000002">
    <property type="protein sequence ID" value="EPP24652.1"/>
    <property type="molecule type" value="Genomic_DNA"/>
</dbReference>
<name>S7I9M8_VIBFL</name>
<accession>S7I9M8</accession>
<reference evidence="1 2" key="1">
    <citation type="journal article" date="2013" name="Gut Pathog.">
        <title>Evidence of a new metabolic capacity in an emerging diarrheal pathogen: lessons from the draft genomes of Vibrio fluvialis strains PG41 and I21563.</title>
        <authorList>
            <person name="Khatri I."/>
            <person name="Mahajan S."/>
            <person name="Dureja C."/>
            <person name="Subramanian S."/>
            <person name="Raychaudhuri S."/>
        </authorList>
    </citation>
    <scope>NUCLEOTIDE SEQUENCE [LARGE SCALE GENOMIC DNA]</scope>
    <source>
        <strain evidence="1 2">PG41</strain>
    </source>
</reference>
<proteinExistence type="predicted"/>
<organism evidence="1 2">
    <name type="scientific">Vibrio fluvialis PG41</name>
    <dbReference type="NCBI Taxonomy" id="1336752"/>
    <lineage>
        <taxon>Bacteria</taxon>
        <taxon>Pseudomonadati</taxon>
        <taxon>Pseudomonadota</taxon>
        <taxon>Gammaproteobacteria</taxon>
        <taxon>Vibrionales</taxon>
        <taxon>Vibrionaceae</taxon>
        <taxon>Vibrio</taxon>
    </lineage>
</organism>